<evidence type="ECO:0000256" key="7">
    <source>
        <dbReference type="ARBA" id="ARBA00023136"/>
    </source>
</evidence>
<dbReference type="AlphaFoldDB" id="A0A8X7TID5"/>
<keyword evidence="5" id="KW-1133">Transmembrane helix</keyword>
<evidence type="ECO:0000313" key="8">
    <source>
        <dbReference type="EMBL" id="KAG2242864.1"/>
    </source>
</evidence>
<evidence type="ECO:0000313" key="9">
    <source>
        <dbReference type="Proteomes" id="UP000886595"/>
    </source>
</evidence>
<dbReference type="GO" id="GO:0061617">
    <property type="term" value="C:MICOS complex"/>
    <property type="evidence" value="ECO:0007669"/>
    <property type="project" value="TreeGrafter"/>
</dbReference>
<comment type="caution">
    <text evidence="8">The sequence shown here is derived from an EMBL/GenBank/DDBJ whole genome shotgun (WGS) entry which is preliminary data.</text>
</comment>
<keyword evidence="4" id="KW-0999">Mitochondrion inner membrane</keyword>
<keyword evidence="6" id="KW-0496">Mitochondrion</keyword>
<evidence type="ECO:0000256" key="6">
    <source>
        <dbReference type="ARBA" id="ARBA00023128"/>
    </source>
</evidence>
<sequence length="167" mass="17947">MAKAELISAIAKEKAAQIVKMAEADLNKLPIQKEIDMLQTLFEGIHQDSMLELVLSSLPEEARSSGTDTVQQLNQKLKGTLRHFSLIPPGGGGILAHSLAHIASWLKVDNCLAEGKLAEAAAALEEGVKGSKAEEIVNEWVRCARNRAISEQAVTLLQSYATCASLT</sequence>
<keyword evidence="3" id="KW-0812">Transmembrane</keyword>
<keyword evidence="7" id="KW-0472">Membrane</keyword>
<proteinExistence type="inferred from homology"/>
<evidence type="ECO:0000256" key="2">
    <source>
        <dbReference type="ARBA" id="ARBA00010877"/>
    </source>
</evidence>
<reference evidence="8 9" key="1">
    <citation type="submission" date="2020-02" db="EMBL/GenBank/DDBJ databases">
        <authorList>
            <person name="Ma Q."/>
            <person name="Huang Y."/>
            <person name="Song X."/>
            <person name="Pei D."/>
        </authorList>
    </citation>
    <scope>NUCLEOTIDE SEQUENCE [LARGE SCALE GENOMIC DNA]</scope>
    <source>
        <strain evidence="8">Sxm20200214</strain>
        <tissue evidence="8">Leaf</tissue>
    </source>
</reference>
<dbReference type="GO" id="GO:0042407">
    <property type="term" value="P:cristae formation"/>
    <property type="evidence" value="ECO:0007669"/>
    <property type="project" value="TreeGrafter"/>
</dbReference>
<organism evidence="8 9">
    <name type="scientific">Brassica carinata</name>
    <name type="common">Ethiopian mustard</name>
    <name type="synonym">Abyssinian cabbage</name>
    <dbReference type="NCBI Taxonomy" id="52824"/>
    <lineage>
        <taxon>Eukaryota</taxon>
        <taxon>Viridiplantae</taxon>
        <taxon>Streptophyta</taxon>
        <taxon>Embryophyta</taxon>
        <taxon>Tracheophyta</taxon>
        <taxon>Spermatophyta</taxon>
        <taxon>Magnoliopsida</taxon>
        <taxon>eudicotyledons</taxon>
        <taxon>Gunneridae</taxon>
        <taxon>Pentapetalae</taxon>
        <taxon>rosids</taxon>
        <taxon>malvids</taxon>
        <taxon>Brassicales</taxon>
        <taxon>Brassicaceae</taxon>
        <taxon>Brassiceae</taxon>
        <taxon>Brassica</taxon>
    </lineage>
</organism>
<dbReference type="EMBL" id="JAAMPC010000328">
    <property type="protein sequence ID" value="KAG2242864.1"/>
    <property type="molecule type" value="Genomic_DNA"/>
</dbReference>
<name>A0A8X7TID5_BRACI</name>
<evidence type="ECO:0000256" key="1">
    <source>
        <dbReference type="ARBA" id="ARBA00004273"/>
    </source>
</evidence>
<dbReference type="Pfam" id="PF09731">
    <property type="entry name" value="Mitofilin"/>
    <property type="match status" value="1"/>
</dbReference>
<keyword evidence="9" id="KW-1185">Reference proteome</keyword>
<evidence type="ECO:0000256" key="4">
    <source>
        <dbReference type="ARBA" id="ARBA00022792"/>
    </source>
</evidence>
<comment type="similarity">
    <text evidence="2">Belongs to the MICOS complex subunit Mic60 family.</text>
</comment>
<protein>
    <submittedName>
        <fullName evidence="8">Uncharacterized protein</fullName>
    </submittedName>
</protein>
<dbReference type="InterPro" id="IPR019133">
    <property type="entry name" value="MIC60"/>
</dbReference>
<evidence type="ECO:0000256" key="5">
    <source>
        <dbReference type="ARBA" id="ARBA00022989"/>
    </source>
</evidence>
<evidence type="ECO:0000256" key="3">
    <source>
        <dbReference type="ARBA" id="ARBA00022692"/>
    </source>
</evidence>
<accession>A0A8X7TID5</accession>
<dbReference type="PANTHER" id="PTHR15415">
    <property type="entry name" value="MITOFILIN"/>
    <property type="match status" value="1"/>
</dbReference>
<dbReference type="PANTHER" id="PTHR15415:SF7">
    <property type="entry name" value="MICOS COMPLEX SUBUNIT MIC60"/>
    <property type="match status" value="1"/>
</dbReference>
<dbReference type="OrthoDB" id="10261039at2759"/>
<gene>
    <name evidence="8" type="ORF">Bca52824_095295</name>
</gene>
<comment type="subcellular location">
    <subcellularLocation>
        <location evidence="1">Mitochondrion inner membrane</location>
    </subcellularLocation>
</comment>
<dbReference type="Proteomes" id="UP000886595">
    <property type="component" value="Unassembled WGS sequence"/>
</dbReference>